<comment type="cofactor">
    <cofactor evidence="1">
        <name>Mg(2+)</name>
        <dbReference type="ChEBI" id="CHEBI:18420"/>
    </cofactor>
</comment>
<evidence type="ECO:0000256" key="2">
    <source>
        <dbReference type="ARBA" id="ARBA00009026"/>
    </source>
</evidence>
<comment type="similarity">
    <text evidence="2">Belongs to the methyltransferase superfamily. HEN1 family.</text>
</comment>
<evidence type="ECO:0000313" key="13">
    <source>
        <dbReference type="EnsemblMetazoa" id="XP_016985820.1"/>
    </source>
</evidence>
<dbReference type="GO" id="GO:0005737">
    <property type="term" value="C:cytoplasm"/>
    <property type="evidence" value="ECO:0007669"/>
    <property type="project" value="TreeGrafter"/>
</dbReference>
<reference evidence="15" key="2">
    <citation type="submission" date="2025-04" db="UniProtKB">
        <authorList>
            <consortium name="RefSeq"/>
        </authorList>
    </citation>
    <scope>IDENTIFICATION</scope>
</reference>
<evidence type="ECO:0000256" key="11">
    <source>
        <dbReference type="ARBA" id="ARBA00035025"/>
    </source>
</evidence>
<proteinExistence type="inferred from homology"/>
<keyword evidence="14" id="KW-1185">Reference proteome</keyword>
<dbReference type="Gene3D" id="3.40.50.150">
    <property type="entry name" value="Vaccinia Virus protein VP39"/>
    <property type="match status" value="1"/>
</dbReference>
<keyword evidence="9" id="KW-0694">RNA-binding</keyword>
<dbReference type="CTD" id="36301"/>
<dbReference type="AlphaFoldDB" id="A0A6P4F5V5"/>
<dbReference type="RefSeq" id="XP_016985820.1">
    <property type="nucleotide sequence ID" value="XM_017130331.1"/>
</dbReference>
<dbReference type="GO" id="GO:0030422">
    <property type="term" value="P:siRNA processing"/>
    <property type="evidence" value="ECO:0007669"/>
    <property type="project" value="TreeGrafter"/>
</dbReference>
<keyword evidence="4" id="KW-0489">Methyltransferase</keyword>
<evidence type="ECO:0000256" key="8">
    <source>
        <dbReference type="ARBA" id="ARBA00022842"/>
    </source>
</evidence>
<organism evidence="15">
    <name type="scientific">Drosophila rhopaloa</name>
    <name type="common">Fruit fly</name>
    <dbReference type="NCBI Taxonomy" id="1041015"/>
    <lineage>
        <taxon>Eukaryota</taxon>
        <taxon>Metazoa</taxon>
        <taxon>Ecdysozoa</taxon>
        <taxon>Arthropoda</taxon>
        <taxon>Hexapoda</taxon>
        <taxon>Insecta</taxon>
        <taxon>Pterygota</taxon>
        <taxon>Neoptera</taxon>
        <taxon>Endopterygota</taxon>
        <taxon>Diptera</taxon>
        <taxon>Brachycera</taxon>
        <taxon>Muscomorpha</taxon>
        <taxon>Ephydroidea</taxon>
        <taxon>Drosophilidae</taxon>
        <taxon>Drosophila</taxon>
        <taxon>Sophophora</taxon>
    </lineage>
</organism>
<dbReference type="SUPFAM" id="SSF53335">
    <property type="entry name" value="S-adenosyl-L-methionine-dependent methyltransferases"/>
    <property type="match status" value="1"/>
</dbReference>
<evidence type="ECO:0000256" key="10">
    <source>
        <dbReference type="ARBA" id="ARBA00023158"/>
    </source>
</evidence>
<evidence type="ECO:0000256" key="1">
    <source>
        <dbReference type="ARBA" id="ARBA00001946"/>
    </source>
</evidence>
<sequence>MFCYKFPCGDFQTLTTMTETGITFDPPVYEQRYCAAIQFLEDSRWTEQIKKVVEFGCAEMRFFQLMRRIETIENILLVDIDEPLLRKNSISVNPLVSDYIRHRLSPLNVRILQGSVADSSEELRNTDAVVALELIEHVYDDVLSKIPSNVFGFMQPKLVVFSTPNSDYNVIFTRFNPLLPNGFRHDDHKFEWTREEFKSWCLSIVEKYPNYMFSLLGVGNPPKDLESVGHVSQIAIFVRKDFLESQLENPLVTNPKLDEESTPYKLVHSVDYPFNVDTRTEKEKIWNEVQIELNRFKRIANSSENEIDHYQDTYKMPIADLLERLHYVKATKEILGELLHENNIKVEDEYVIIEDSDEESQWSDPNDLSEHLSQEAVLIDQEQDQEEEYWDSNPENGT</sequence>
<evidence type="ECO:0000256" key="12">
    <source>
        <dbReference type="ARBA" id="ARBA00048418"/>
    </source>
</evidence>
<keyword evidence="7" id="KW-0479">Metal-binding</keyword>
<evidence type="ECO:0000256" key="3">
    <source>
        <dbReference type="ARBA" id="ARBA00021330"/>
    </source>
</evidence>
<dbReference type="GO" id="GO:0034587">
    <property type="term" value="P:piRNA processing"/>
    <property type="evidence" value="ECO:0007669"/>
    <property type="project" value="TreeGrafter"/>
</dbReference>
<dbReference type="GeneID" id="108049216"/>
<reference evidence="13" key="3">
    <citation type="submission" date="2025-05" db="UniProtKB">
        <authorList>
            <consortium name="EnsemblMetazoa"/>
        </authorList>
    </citation>
    <scope>IDENTIFICATION</scope>
</reference>
<dbReference type="PANTHER" id="PTHR21404">
    <property type="entry name" value="HEN1"/>
    <property type="match status" value="1"/>
</dbReference>
<dbReference type="OrthoDB" id="2154311at2759"/>
<evidence type="ECO:0000256" key="6">
    <source>
        <dbReference type="ARBA" id="ARBA00022691"/>
    </source>
</evidence>
<keyword evidence="10" id="KW-0943">RNA-mediated gene silencing</keyword>
<dbReference type="InterPro" id="IPR029063">
    <property type="entry name" value="SAM-dependent_MTases_sf"/>
</dbReference>
<dbReference type="GO" id="GO:0003723">
    <property type="term" value="F:RNA binding"/>
    <property type="evidence" value="ECO:0007669"/>
    <property type="project" value="UniProtKB-KW"/>
</dbReference>
<evidence type="ECO:0000313" key="14">
    <source>
        <dbReference type="Proteomes" id="UP001652680"/>
    </source>
</evidence>
<evidence type="ECO:0000256" key="5">
    <source>
        <dbReference type="ARBA" id="ARBA00022679"/>
    </source>
</evidence>
<keyword evidence="8" id="KW-0460">Magnesium</keyword>
<dbReference type="GO" id="GO:0090486">
    <property type="term" value="F:small RNA 2'-O-methyltransferase activity"/>
    <property type="evidence" value="ECO:0007669"/>
    <property type="project" value="UniProtKB-EC"/>
</dbReference>
<dbReference type="EC" id="2.1.1.386" evidence="11"/>
<keyword evidence="5" id="KW-0808">Transferase</keyword>
<evidence type="ECO:0000256" key="4">
    <source>
        <dbReference type="ARBA" id="ARBA00022603"/>
    </source>
</evidence>
<protein>
    <recommendedName>
        <fullName evidence="3">Small RNA 2'-O-methyltransferase</fullName>
        <ecNumber evidence="11">2.1.1.386</ecNumber>
    </recommendedName>
</protein>
<evidence type="ECO:0000256" key="7">
    <source>
        <dbReference type="ARBA" id="ARBA00022723"/>
    </source>
</evidence>
<dbReference type="InterPro" id="IPR026610">
    <property type="entry name" value="Hen1"/>
</dbReference>
<dbReference type="GO" id="GO:0046872">
    <property type="term" value="F:metal ion binding"/>
    <property type="evidence" value="ECO:0007669"/>
    <property type="project" value="UniProtKB-KW"/>
</dbReference>
<dbReference type="FunFam" id="3.40.50.150:FF:000124">
    <property type="entry name" value="HEN methyltransferase 1"/>
    <property type="match status" value="1"/>
</dbReference>
<dbReference type="PANTHER" id="PTHR21404:SF3">
    <property type="entry name" value="SMALL RNA 2'-O-METHYLTRANSFERASE"/>
    <property type="match status" value="1"/>
</dbReference>
<keyword evidence="6" id="KW-0949">S-adenosyl-L-methionine</keyword>
<evidence type="ECO:0000256" key="9">
    <source>
        <dbReference type="ARBA" id="ARBA00022884"/>
    </source>
</evidence>
<evidence type="ECO:0000313" key="15">
    <source>
        <dbReference type="RefSeq" id="XP_016985820.1"/>
    </source>
</evidence>
<dbReference type="GO" id="GO:0001510">
    <property type="term" value="P:RNA methylation"/>
    <property type="evidence" value="ECO:0007669"/>
    <property type="project" value="InterPro"/>
</dbReference>
<accession>A0A6P4F5V5</accession>
<name>A0A6P4F5V5_DRORH</name>
<gene>
    <name evidence="15" type="primary">LOC108049216</name>
    <name evidence="13" type="synonym">108049216</name>
</gene>
<reference evidence="14" key="1">
    <citation type="journal article" date="2021" name="Elife">
        <title>Highly contiguous assemblies of 101 drosophilid genomes.</title>
        <authorList>
            <person name="Kim B.Y."/>
            <person name="Wang J.R."/>
            <person name="Miller D.E."/>
            <person name="Barmina O."/>
            <person name="Delaney E."/>
            <person name="Thompson A."/>
            <person name="Comeault A.A."/>
            <person name="Peede D."/>
            <person name="D'Agostino E.R."/>
            <person name="Pelaez J."/>
            <person name="Aguilar J.M."/>
            <person name="Haji D."/>
            <person name="Matsunaga T."/>
            <person name="Armstrong E.E."/>
            <person name="Zych M."/>
            <person name="Ogawa Y."/>
            <person name="Stamenkovic-Radak M."/>
            <person name="Jelic M."/>
            <person name="Veselinovic M.S."/>
            <person name="Tanaskovic M."/>
            <person name="Eric P."/>
            <person name="Gao J.J."/>
            <person name="Katoh T.K."/>
            <person name="Toda M.J."/>
            <person name="Watabe H."/>
            <person name="Watada M."/>
            <person name="Davis J.S."/>
            <person name="Moyle L.C."/>
            <person name="Manoli G."/>
            <person name="Bertolini E."/>
            <person name="Kostal V."/>
            <person name="Hawley R.S."/>
            <person name="Takahashi A."/>
            <person name="Jones C.D."/>
            <person name="Price D.K."/>
            <person name="Whiteman N."/>
            <person name="Kopp A."/>
            <person name="Matute D.R."/>
            <person name="Petrov D.A."/>
        </authorList>
    </citation>
    <scope>NUCLEOTIDE SEQUENCE [LARGE SCALE GENOMIC DNA]</scope>
</reference>
<dbReference type="Proteomes" id="UP001652680">
    <property type="component" value="Unassembled WGS sequence"/>
</dbReference>
<dbReference type="GO" id="GO:0005634">
    <property type="term" value="C:nucleus"/>
    <property type="evidence" value="ECO:0007669"/>
    <property type="project" value="TreeGrafter"/>
</dbReference>
<comment type="catalytic activity">
    <reaction evidence="12">
        <text>small RNA 3'-end nucleotide + S-adenosyl-L-methionine = small RNA 3'-end 2'-O-methylnucleotide + S-adenosyl-L-homocysteine + H(+)</text>
        <dbReference type="Rhea" id="RHEA:37887"/>
        <dbReference type="Rhea" id="RHEA-COMP:10415"/>
        <dbReference type="Rhea" id="RHEA-COMP:10416"/>
        <dbReference type="ChEBI" id="CHEBI:15378"/>
        <dbReference type="ChEBI" id="CHEBI:57856"/>
        <dbReference type="ChEBI" id="CHEBI:59789"/>
        <dbReference type="ChEBI" id="CHEBI:74896"/>
        <dbReference type="ChEBI" id="CHEBI:74898"/>
        <dbReference type="EC" id="2.1.1.386"/>
    </reaction>
</comment>
<dbReference type="EnsemblMetazoa" id="XM_017130331.1">
    <property type="protein sequence ID" value="XP_016985820.1"/>
    <property type="gene ID" value="LOC108049216"/>
</dbReference>